<dbReference type="EMBL" id="CAJNNV010031075">
    <property type="protein sequence ID" value="CAE8634597.1"/>
    <property type="molecule type" value="Genomic_DNA"/>
</dbReference>
<sequence>MSGDGQNLIAAFESAIAEHPEGVDAGPKALLAAVKANDAQFATVSIMKAKNTLQQMRKAREAAEKLEVGSVEKEMQVVFKAKRERTCPGKHGLTRFITENESCCCNTCPGNKCLELGKAVWGCQLCDYNVCVAKCFLFSPEANLPSKAQQLEDKISGLEKKMERCIAVSPDQEKLEKILVLVTKEVYEHEKQIEKLSIEDWVDDGEMDAEQAQTKKEWFLAELTRMHVKIQKAIDNGPGSGN</sequence>
<protein>
    <submittedName>
        <fullName evidence="2">Uncharacterized protein</fullName>
    </submittedName>
</protein>
<evidence type="ECO:0000313" key="1">
    <source>
        <dbReference type="EMBL" id="CAE8634597.1"/>
    </source>
</evidence>
<keyword evidence="4" id="KW-1185">Reference proteome</keyword>
<evidence type="ECO:0000313" key="4">
    <source>
        <dbReference type="Proteomes" id="UP000654075"/>
    </source>
</evidence>
<dbReference type="Proteomes" id="UP000654075">
    <property type="component" value="Unassembled WGS sequence"/>
</dbReference>
<proteinExistence type="predicted"/>
<dbReference type="EMBL" id="CAJNNW010025416">
    <property type="protein sequence ID" value="CAE8677180.1"/>
    <property type="molecule type" value="Genomic_DNA"/>
</dbReference>
<gene>
    <name evidence="1" type="ORF">PGLA1383_LOCUS50246</name>
    <name evidence="2" type="ORF">PGLA2088_LOCUS20224</name>
</gene>
<accession>A0A813JH99</accession>
<name>A0A813JH99_POLGL</name>
<dbReference type="AlphaFoldDB" id="A0A813JH99"/>
<reference evidence="2" key="1">
    <citation type="submission" date="2021-02" db="EMBL/GenBank/DDBJ databases">
        <authorList>
            <person name="Dougan E. K."/>
            <person name="Rhodes N."/>
            <person name="Thang M."/>
            <person name="Chan C."/>
        </authorList>
    </citation>
    <scope>NUCLEOTIDE SEQUENCE</scope>
</reference>
<evidence type="ECO:0000313" key="2">
    <source>
        <dbReference type="EMBL" id="CAE8677180.1"/>
    </source>
</evidence>
<dbReference type="Proteomes" id="UP000626109">
    <property type="component" value="Unassembled WGS sequence"/>
</dbReference>
<comment type="caution">
    <text evidence="2">The sequence shown here is derived from an EMBL/GenBank/DDBJ whole genome shotgun (WGS) entry which is preliminary data.</text>
</comment>
<evidence type="ECO:0000313" key="3">
    <source>
        <dbReference type="Proteomes" id="UP000626109"/>
    </source>
</evidence>
<organism evidence="2 3">
    <name type="scientific">Polarella glacialis</name>
    <name type="common">Dinoflagellate</name>
    <dbReference type="NCBI Taxonomy" id="89957"/>
    <lineage>
        <taxon>Eukaryota</taxon>
        <taxon>Sar</taxon>
        <taxon>Alveolata</taxon>
        <taxon>Dinophyceae</taxon>
        <taxon>Suessiales</taxon>
        <taxon>Suessiaceae</taxon>
        <taxon>Polarella</taxon>
    </lineage>
</organism>